<keyword evidence="7" id="KW-0472">Membrane</keyword>
<evidence type="ECO:0000256" key="4">
    <source>
        <dbReference type="ARBA" id="ARBA00022729"/>
    </source>
</evidence>
<evidence type="ECO:0000256" key="5">
    <source>
        <dbReference type="ARBA" id="ARBA00022801"/>
    </source>
</evidence>
<evidence type="ECO:0000313" key="10">
    <source>
        <dbReference type="Proteomes" id="UP000677117"/>
    </source>
</evidence>
<organism evidence="9 10">
    <name type="scientific">Candidatus Minimicrobia vallesae</name>
    <dbReference type="NCBI Taxonomy" id="2841264"/>
    <lineage>
        <taxon>Bacteria</taxon>
        <taxon>Candidatus Saccharimonadota</taxon>
        <taxon>Candidatus Saccharimonadota incertae sedis</taxon>
        <taxon>Candidatus Minimicrobia</taxon>
    </lineage>
</organism>
<accession>A0A8F1SAV6</accession>
<dbReference type="Proteomes" id="UP000677117">
    <property type="component" value="Chromosome"/>
</dbReference>
<evidence type="ECO:0000256" key="7">
    <source>
        <dbReference type="SAM" id="Phobius"/>
    </source>
</evidence>
<dbReference type="SUPFAM" id="SSF56519">
    <property type="entry name" value="Penicillin binding protein dimerisation domain"/>
    <property type="match status" value="1"/>
</dbReference>
<comment type="catalytic activity">
    <reaction evidence="1">
        <text>a beta-lactam + H2O = a substituted beta-amino acid</text>
        <dbReference type="Rhea" id="RHEA:20401"/>
        <dbReference type="ChEBI" id="CHEBI:15377"/>
        <dbReference type="ChEBI" id="CHEBI:35627"/>
        <dbReference type="ChEBI" id="CHEBI:140347"/>
        <dbReference type="EC" id="3.5.2.6"/>
    </reaction>
</comment>
<dbReference type="GO" id="GO:0008800">
    <property type="term" value="F:beta-lactamase activity"/>
    <property type="evidence" value="ECO:0007669"/>
    <property type="project" value="UniProtKB-EC"/>
</dbReference>
<evidence type="ECO:0000256" key="1">
    <source>
        <dbReference type="ARBA" id="ARBA00001526"/>
    </source>
</evidence>
<dbReference type="KEGG" id="mvl:KOY49_01545"/>
<name>A0A8F1SAV6_9BACT</name>
<evidence type="ECO:0000256" key="2">
    <source>
        <dbReference type="ARBA" id="ARBA00007898"/>
    </source>
</evidence>
<reference evidence="9" key="1">
    <citation type="submission" date="2021-06" db="EMBL/GenBank/DDBJ databases">
        <title>An adapted protocol for Saccharibacteria cultivation: two new species join this phylum of Candidate Phyla Radiations.</title>
        <authorList>
            <person name="Ibrahim A."/>
            <person name="Maatouk M."/>
            <person name="Raoult D."/>
            <person name="Bittar F."/>
        </authorList>
    </citation>
    <scope>NUCLEOTIDE SEQUENCE</scope>
    <source>
        <strain evidence="9">IHU2</strain>
    </source>
</reference>
<evidence type="ECO:0000256" key="6">
    <source>
        <dbReference type="ARBA" id="ARBA00023251"/>
    </source>
</evidence>
<proteinExistence type="inferred from homology"/>
<protein>
    <recommendedName>
        <fullName evidence="3">beta-lactamase</fullName>
        <ecNumber evidence="3">3.5.2.6</ecNumber>
    </recommendedName>
</protein>
<dbReference type="PANTHER" id="PTHR30627:SF6">
    <property type="entry name" value="BETA-LACTAMASE YBXI-RELATED"/>
    <property type="match status" value="1"/>
</dbReference>
<evidence type="ECO:0000313" key="9">
    <source>
        <dbReference type="EMBL" id="QWQ31678.1"/>
    </source>
</evidence>
<keyword evidence="10" id="KW-1185">Reference proteome</keyword>
<feature type="domain" description="Penicillin-binding protein dimerisation" evidence="8">
    <location>
        <begin position="52"/>
        <end position="200"/>
    </location>
</feature>
<feature type="transmembrane region" description="Helical" evidence="7">
    <location>
        <begin position="9"/>
        <end position="28"/>
    </location>
</feature>
<dbReference type="PANTHER" id="PTHR30627">
    <property type="entry name" value="PEPTIDOGLYCAN D,D-TRANSPEPTIDASE"/>
    <property type="match status" value="1"/>
</dbReference>
<dbReference type="InterPro" id="IPR036138">
    <property type="entry name" value="PBP_dimer_sf"/>
</dbReference>
<keyword evidence="7" id="KW-0812">Transmembrane</keyword>
<dbReference type="InterPro" id="IPR005311">
    <property type="entry name" value="PBP_dimer"/>
</dbReference>
<dbReference type="EMBL" id="CP076459">
    <property type="protein sequence ID" value="QWQ31678.1"/>
    <property type="molecule type" value="Genomic_DNA"/>
</dbReference>
<keyword evidence="5" id="KW-0378">Hydrolase</keyword>
<dbReference type="AlphaFoldDB" id="A0A8F1SAV6"/>
<sequence>MQRLIRSRTGWLAIALLVVMAAFVLRLFQLQILQYGKYTELARASQQRQFIIPAERGKIYMMDGKTPVPVVLNQAVYTVIADPQSIDDKERSQLVDSLREIAGGEMTENVSERLNNKKSRYEVLAKNITRTQAEKLKKKNFAGVLYQQSSIRNYPEGELGAHVLGFVNAAGEGQYGVEGSLNKQLKGRDGLLQSVTDVRNIQLTVGKNNMQESRQNLVTTWR</sequence>
<keyword evidence="6" id="KW-0046">Antibiotic resistance</keyword>
<dbReference type="GO" id="GO:0005886">
    <property type="term" value="C:plasma membrane"/>
    <property type="evidence" value="ECO:0007669"/>
    <property type="project" value="TreeGrafter"/>
</dbReference>
<keyword evidence="4" id="KW-0732">Signal</keyword>
<dbReference type="EC" id="3.5.2.6" evidence="3"/>
<dbReference type="Gene3D" id="3.90.1310.10">
    <property type="entry name" value="Penicillin-binding protein 2a (Domain 2)"/>
    <property type="match status" value="1"/>
</dbReference>
<dbReference type="InterPro" id="IPR050515">
    <property type="entry name" value="Beta-lactam/transpept"/>
</dbReference>
<evidence type="ECO:0000259" key="8">
    <source>
        <dbReference type="Pfam" id="PF03717"/>
    </source>
</evidence>
<dbReference type="GO" id="GO:0046677">
    <property type="term" value="P:response to antibiotic"/>
    <property type="evidence" value="ECO:0007669"/>
    <property type="project" value="UniProtKB-KW"/>
</dbReference>
<keyword evidence="7" id="KW-1133">Transmembrane helix</keyword>
<gene>
    <name evidence="9" type="ORF">KOY49_01545</name>
</gene>
<dbReference type="RefSeq" id="WP_232736433.1">
    <property type="nucleotide sequence ID" value="NZ_CP076459.1"/>
</dbReference>
<dbReference type="Pfam" id="PF03717">
    <property type="entry name" value="PBP_dimer"/>
    <property type="match status" value="1"/>
</dbReference>
<dbReference type="GO" id="GO:0071555">
    <property type="term" value="P:cell wall organization"/>
    <property type="evidence" value="ECO:0007669"/>
    <property type="project" value="TreeGrafter"/>
</dbReference>
<comment type="similarity">
    <text evidence="2">Belongs to the class-D beta-lactamase family.</text>
</comment>
<evidence type="ECO:0000256" key="3">
    <source>
        <dbReference type="ARBA" id="ARBA00012865"/>
    </source>
</evidence>
<dbReference type="GO" id="GO:0008658">
    <property type="term" value="F:penicillin binding"/>
    <property type="evidence" value="ECO:0007669"/>
    <property type="project" value="InterPro"/>
</dbReference>